<dbReference type="AlphaFoldDB" id="A0AAD2GW73"/>
<feature type="signal peptide" evidence="1">
    <location>
        <begin position="1"/>
        <end position="17"/>
    </location>
</feature>
<gene>
    <name evidence="2" type="ORF">MYCIT1_LOCUS2878</name>
</gene>
<proteinExistence type="predicted"/>
<comment type="caution">
    <text evidence="2">The sequence shown here is derived from an EMBL/GenBank/DDBJ whole genome shotgun (WGS) entry which is preliminary data.</text>
</comment>
<name>A0AAD2GW73_9AGAR</name>
<keyword evidence="3" id="KW-1185">Reference proteome</keyword>
<evidence type="ECO:0000313" key="2">
    <source>
        <dbReference type="EMBL" id="CAK5263419.1"/>
    </source>
</evidence>
<feature type="non-terminal residue" evidence="2">
    <location>
        <position position="1"/>
    </location>
</feature>
<keyword evidence="1" id="KW-0732">Signal</keyword>
<sequence>PMLFLLLMVRLLPDSIKRPIDATGELVRVISPKMQVLWKPILFLLRPLIRPITFHTFGGLADQRPSAKCFASTPGVIATLSTSADAGPLINARLVTPGLAPAGC</sequence>
<accession>A0AAD2GW73</accession>
<evidence type="ECO:0000256" key="1">
    <source>
        <dbReference type="SAM" id="SignalP"/>
    </source>
</evidence>
<dbReference type="EMBL" id="CAVNYO010000040">
    <property type="protein sequence ID" value="CAK5263419.1"/>
    <property type="molecule type" value="Genomic_DNA"/>
</dbReference>
<evidence type="ECO:0000313" key="3">
    <source>
        <dbReference type="Proteomes" id="UP001295794"/>
    </source>
</evidence>
<reference evidence="2" key="1">
    <citation type="submission" date="2023-11" db="EMBL/GenBank/DDBJ databases">
        <authorList>
            <person name="De Vega J J."/>
            <person name="De Vega J J."/>
        </authorList>
    </citation>
    <scope>NUCLEOTIDE SEQUENCE</scope>
</reference>
<dbReference type="Proteomes" id="UP001295794">
    <property type="component" value="Unassembled WGS sequence"/>
</dbReference>
<feature type="chain" id="PRO_5042068727" evidence="1">
    <location>
        <begin position="18"/>
        <end position="104"/>
    </location>
</feature>
<organism evidence="2 3">
    <name type="scientific">Mycena citricolor</name>
    <dbReference type="NCBI Taxonomy" id="2018698"/>
    <lineage>
        <taxon>Eukaryota</taxon>
        <taxon>Fungi</taxon>
        <taxon>Dikarya</taxon>
        <taxon>Basidiomycota</taxon>
        <taxon>Agaricomycotina</taxon>
        <taxon>Agaricomycetes</taxon>
        <taxon>Agaricomycetidae</taxon>
        <taxon>Agaricales</taxon>
        <taxon>Marasmiineae</taxon>
        <taxon>Mycenaceae</taxon>
        <taxon>Mycena</taxon>
    </lineage>
</organism>
<protein>
    <submittedName>
        <fullName evidence="2">Uncharacterized protein</fullName>
    </submittedName>
</protein>